<feature type="compositionally biased region" description="Low complexity" evidence="1">
    <location>
        <begin position="324"/>
        <end position="356"/>
    </location>
</feature>
<keyword evidence="4" id="KW-1185">Reference proteome</keyword>
<feature type="compositionally biased region" description="Polar residues" evidence="1">
    <location>
        <begin position="125"/>
        <end position="143"/>
    </location>
</feature>
<evidence type="ECO:0008006" key="5">
    <source>
        <dbReference type="Google" id="ProtNLM"/>
    </source>
</evidence>
<feature type="compositionally biased region" description="Polar residues" evidence="1">
    <location>
        <begin position="180"/>
        <end position="201"/>
    </location>
</feature>
<proteinExistence type="predicted"/>
<dbReference type="Proteomes" id="UP000698800">
    <property type="component" value="Unassembled WGS sequence"/>
</dbReference>
<dbReference type="EMBL" id="JAGHQL010000035">
    <property type="protein sequence ID" value="KAH0543283.1"/>
    <property type="molecule type" value="Genomic_DNA"/>
</dbReference>
<reference evidence="3" key="1">
    <citation type="submission" date="2021-03" db="EMBL/GenBank/DDBJ databases">
        <title>Comparative genomics and phylogenomic investigation of the class Geoglossomycetes provide insights into ecological specialization and systematics.</title>
        <authorList>
            <person name="Melie T."/>
            <person name="Pirro S."/>
            <person name="Miller A.N."/>
            <person name="Quandt A."/>
        </authorList>
    </citation>
    <scope>NUCLEOTIDE SEQUENCE</scope>
    <source>
        <strain evidence="3">GBOQ0MN5Z8</strain>
    </source>
</reference>
<gene>
    <name evidence="3" type="ORF">FGG08_002346</name>
</gene>
<dbReference type="OrthoDB" id="2362516at2759"/>
<evidence type="ECO:0000313" key="3">
    <source>
        <dbReference type="EMBL" id="KAH0543283.1"/>
    </source>
</evidence>
<feature type="signal peptide" evidence="2">
    <location>
        <begin position="1"/>
        <end position="19"/>
    </location>
</feature>
<feature type="compositionally biased region" description="Polar residues" evidence="1">
    <location>
        <begin position="45"/>
        <end position="63"/>
    </location>
</feature>
<feature type="region of interest" description="Disordered" evidence="1">
    <location>
        <begin position="26"/>
        <end position="67"/>
    </location>
</feature>
<organism evidence="3 4">
    <name type="scientific">Glutinoglossum americanum</name>
    <dbReference type="NCBI Taxonomy" id="1670608"/>
    <lineage>
        <taxon>Eukaryota</taxon>
        <taxon>Fungi</taxon>
        <taxon>Dikarya</taxon>
        <taxon>Ascomycota</taxon>
        <taxon>Pezizomycotina</taxon>
        <taxon>Geoglossomycetes</taxon>
        <taxon>Geoglossales</taxon>
        <taxon>Geoglossaceae</taxon>
        <taxon>Glutinoglossum</taxon>
    </lineage>
</organism>
<accession>A0A9P8I9E2</accession>
<keyword evidence="2" id="KW-0732">Signal</keyword>
<feature type="region of interest" description="Disordered" evidence="1">
    <location>
        <begin position="125"/>
        <end position="201"/>
    </location>
</feature>
<dbReference type="AlphaFoldDB" id="A0A9P8I9E2"/>
<protein>
    <recommendedName>
        <fullName evidence="5">Carbohydrate-binding module family 19 domain-containing protein</fullName>
    </recommendedName>
</protein>
<feature type="chain" id="PRO_5040107151" description="Carbohydrate-binding module family 19 domain-containing protein" evidence="2">
    <location>
        <begin position="20"/>
        <end position="468"/>
    </location>
</feature>
<feature type="compositionally biased region" description="Low complexity" evidence="1">
    <location>
        <begin position="165"/>
        <end position="179"/>
    </location>
</feature>
<name>A0A9P8I9E2_9PEZI</name>
<evidence type="ECO:0000256" key="2">
    <source>
        <dbReference type="SAM" id="SignalP"/>
    </source>
</evidence>
<feature type="region of interest" description="Disordered" evidence="1">
    <location>
        <begin position="316"/>
        <end position="362"/>
    </location>
</feature>
<evidence type="ECO:0000313" key="4">
    <source>
        <dbReference type="Proteomes" id="UP000698800"/>
    </source>
</evidence>
<evidence type="ECO:0000256" key="1">
    <source>
        <dbReference type="SAM" id="MobiDB-lite"/>
    </source>
</evidence>
<comment type="caution">
    <text evidence="3">The sequence shown here is derived from an EMBL/GenBank/DDBJ whole genome shotgun (WGS) entry which is preliminary data.</text>
</comment>
<sequence length="468" mass="47480">MLDLITLFVLVTLSNIVVAKPLRLNNDSVRPAEGPSAGTLEHLPLQSSTTSVSAGNPSNTQEAASVAGDSPVGTSVVFRYPNGAPAATVFMTTVSTPKLSTAVLPTTTPQTTTQPAVPIKLTKTLSASSGQPPENQPAQSLLNATGAPCPDASCSVSTTSPSAALPNRPTTRLPTTSTSQIPSNARSSRPSPTGSKNHTTTVEVTSKVQITSTIPATATAPPSTSITQNNLEMARTLNIIFKTLTSDSTCSLNRSFEAVACINGQLAMCDSNGKYTLTQCPQGMQCFALPKTAPGNGVDISCDTVENAQLIMGLNGTSPKDAISSPTGPGTSPTTAGNSASSTSSTSPTFPGGPASLSTNSIPQFVTPTTSITITFLTGSLQAPNLPTQLPTGGVTTTVTQTIIVPPSSPVIRTRRTKSSHTEQPTDSATTVAGGVSSIGLPGGIAIITETVTSTATVTETVTATVKG</sequence>